<gene>
    <name evidence="5" type="ORF">HK439_13400</name>
</gene>
<reference evidence="5" key="1">
    <citation type="submission" date="2020-05" db="EMBL/GenBank/DDBJ databases">
        <title>Identification of trans-AT polyketide cluster in two marine bacteria, producers of a novel glutaramide-containing polyketide sesbanimide D and analogs.</title>
        <authorList>
            <person name="Kacar D."/>
            <person name="Rodriguez P."/>
            <person name="Canedo L."/>
            <person name="Gonzalez E."/>
            <person name="Galan B."/>
            <person name="De La Calle F."/>
            <person name="Garcia J.L."/>
        </authorList>
    </citation>
    <scope>NUCLEOTIDE SEQUENCE</scope>
    <source>
        <strain evidence="5">PHM038</strain>
    </source>
</reference>
<evidence type="ECO:0000256" key="2">
    <source>
        <dbReference type="ARBA" id="ARBA00022801"/>
    </source>
</evidence>
<dbReference type="InterPro" id="IPR020084">
    <property type="entry name" value="NUDIX_hydrolase_CS"/>
</dbReference>
<organism evidence="5 6">
    <name type="scientific">Roseibium aggregatum</name>
    <dbReference type="NCBI Taxonomy" id="187304"/>
    <lineage>
        <taxon>Bacteria</taxon>
        <taxon>Pseudomonadati</taxon>
        <taxon>Pseudomonadota</taxon>
        <taxon>Alphaproteobacteria</taxon>
        <taxon>Hyphomicrobiales</taxon>
        <taxon>Stappiaceae</taxon>
        <taxon>Roseibium</taxon>
    </lineage>
</organism>
<comment type="cofactor">
    <cofactor evidence="1">
        <name>Mg(2+)</name>
        <dbReference type="ChEBI" id="CHEBI:18420"/>
    </cofactor>
</comment>
<dbReference type="InterPro" id="IPR020476">
    <property type="entry name" value="Nudix_hydrolase"/>
</dbReference>
<dbReference type="SUPFAM" id="SSF55811">
    <property type="entry name" value="Nudix"/>
    <property type="match status" value="1"/>
</dbReference>
<dbReference type="PANTHER" id="PTHR43046:SF16">
    <property type="entry name" value="ADP-RIBOSE PYROPHOSPHATASE YJHB-RELATED"/>
    <property type="match status" value="1"/>
</dbReference>
<dbReference type="InterPro" id="IPR000086">
    <property type="entry name" value="NUDIX_hydrolase_dom"/>
</dbReference>
<dbReference type="Proteomes" id="UP000598467">
    <property type="component" value="Unassembled WGS sequence"/>
</dbReference>
<dbReference type="GO" id="GO:0016787">
    <property type="term" value="F:hydrolase activity"/>
    <property type="evidence" value="ECO:0007669"/>
    <property type="project" value="UniProtKB-KW"/>
</dbReference>
<protein>
    <submittedName>
        <fullName evidence="5">NUDIX domain-containing protein</fullName>
    </submittedName>
</protein>
<dbReference type="Gene3D" id="3.90.79.10">
    <property type="entry name" value="Nucleoside Triphosphate Pyrophosphohydrolase"/>
    <property type="match status" value="1"/>
</dbReference>
<dbReference type="PROSITE" id="PS00893">
    <property type="entry name" value="NUDIX_BOX"/>
    <property type="match status" value="1"/>
</dbReference>
<evidence type="ECO:0000256" key="1">
    <source>
        <dbReference type="ARBA" id="ARBA00001946"/>
    </source>
</evidence>
<evidence type="ECO:0000259" key="4">
    <source>
        <dbReference type="PROSITE" id="PS51462"/>
    </source>
</evidence>
<evidence type="ECO:0000256" key="3">
    <source>
        <dbReference type="RuleBase" id="RU003476"/>
    </source>
</evidence>
<feature type="domain" description="Nudix hydrolase" evidence="4">
    <location>
        <begin position="26"/>
        <end position="153"/>
    </location>
</feature>
<dbReference type="PROSITE" id="PS51462">
    <property type="entry name" value="NUDIX"/>
    <property type="match status" value="1"/>
</dbReference>
<dbReference type="InterPro" id="IPR015797">
    <property type="entry name" value="NUDIX_hydrolase-like_dom_sf"/>
</dbReference>
<evidence type="ECO:0000313" key="6">
    <source>
        <dbReference type="Proteomes" id="UP000598467"/>
    </source>
</evidence>
<dbReference type="RefSeq" id="WP_190292004.1">
    <property type="nucleotide sequence ID" value="NZ_JABFCZ010000013.1"/>
</dbReference>
<accession>A0A926P1I9</accession>
<comment type="similarity">
    <text evidence="3">Belongs to the Nudix hydrolase family.</text>
</comment>
<dbReference type="EMBL" id="JABFCZ010000013">
    <property type="protein sequence ID" value="MBD1547258.1"/>
    <property type="molecule type" value="Genomic_DNA"/>
</dbReference>
<keyword evidence="2 3" id="KW-0378">Hydrolase</keyword>
<dbReference type="PRINTS" id="PR00502">
    <property type="entry name" value="NUDIXFAMILY"/>
</dbReference>
<dbReference type="AlphaFoldDB" id="A0A926P1I9"/>
<sequence>MLKLFSLLPNPLTKRLIYGQSLLRNPFSLGVRIIVRNADDHVLLVRHSYIRGWYLPGGGVNGGEAMAEAAMRELREEAGISATEDLRLLGVYLNRESFGRDHIGLFEVAGWEAQETFLQPNAEILEARFFNPGDLPQDATRATADRIAEFCLGSRDRDPTGGGYW</sequence>
<name>A0A926P1I9_9HYPH</name>
<dbReference type="PANTHER" id="PTHR43046">
    <property type="entry name" value="GDP-MANNOSE MANNOSYL HYDROLASE"/>
    <property type="match status" value="1"/>
</dbReference>
<evidence type="ECO:0000313" key="5">
    <source>
        <dbReference type="EMBL" id="MBD1547258.1"/>
    </source>
</evidence>
<proteinExistence type="inferred from homology"/>
<comment type="caution">
    <text evidence="5">The sequence shown here is derived from an EMBL/GenBank/DDBJ whole genome shotgun (WGS) entry which is preliminary data.</text>
</comment>
<dbReference type="Pfam" id="PF00293">
    <property type="entry name" value="NUDIX"/>
    <property type="match status" value="1"/>
</dbReference>